<accession>S4RZU2</accession>
<organism evidence="1">
    <name type="scientific">Petromyzon marinus</name>
    <name type="common">Sea lamprey</name>
    <dbReference type="NCBI Taxonomy" id="7757"/>
    <lineage>
        <taxon>Eukaryota</taxon>
        <taxon>Metazoa</taxon>
        <taxon>Chordata</taxon>
        <taxon>Craniata</taxon>
        <taxon>Vertebrata</taxon>
        <taxon>Cyclostomata</taxon>
        <taxon>Hyperoartia</taxon>
        <taxon>Petromyzontiformes</taxon>
        <taxon>Petromyzontidae</taxon>
        <taxon>Petromyzon</taxon>
    </lineage>
</organism>
<dbReference type="AlphaFoldDB" id="S4RZU2"/>
<dbReference type="HOGENOM" id="CLU_2628364_0_0_1"/>
<dbReference type="Ensembl" id="ENSPMAT00000010779.1">
    <property type="protein sequence ID" value="ENSPMAP00000010733.1"/>
    <property type="gene ID" value="ENSPMAG00000009763.1"/>
</dbReference>
<proteinExistence type="predicted"/>
<reference evidence="1" key="2">
    <citation type="submission" date="2025-09" db="UniProtKB">
        <authorList>
            <consortium name="Ensembl"/>
        </authorList>
    </citation>
    <scope>IDENTIFICATION</scope>
</reference>
<sequence length="78" mass="8385">RCRWEVTFLWCPPAVPSPALDPLPALAIADSFVTSSSSCSCSEPIPQCRPPCRSASSPHCRSQQKPGCYCCCCCVCVC</sequence>
<reference evidence="1" key="1">
    <citation type="submission" date="2025-08" db="UniProtKB">
        <authorList>
            <consortium name="Ensembl"/>
        </authorList>
    </citation>
    <scope>IDENTIFICATION</scope>
</reference>
<name>S4RZU2_PETMA</name>
<evidence type="ECO:0000313" key="1">
    <source>
        <dbReference type="Ensembl" id="ENSPMAP00000010733.1"/>
    </source>
</evidence>
<protein>
    <submittedName>
        <fullName evidence="1">Uncharacterized protein</fullName>
    </submittedName>
</protein>